<evidence type="ECO:0000256" key="1">
    <source>
        <dbReference type="ARBA" id="ARBA00022475"/>
    </source>
</evidence>
<dbReference type="SUPFAM" id="SSF53300">
    <property type="entry name" value="vWA-like"/>
    <property type="match status" value="1"/>
</dbReference>
<dbReference type="EMBL" id="SJPW01000012">
    <property type="protein sequence ID" value="TWU44528.1"/>
    <property type="molecule type" value="Genomic_DNA"/>
</dbReference>
<accession>A0A5C6E6Q6</accession>
<dbReference type="Proteomes" id="UP000318288">
    <property type="component" value="Unassembled WGS sequence"/>
</dbReference>
<sequence>MNTTRLLNTSLFARPTRRGCDRRGAMLVLIVVMMIGFMVAVAFSVDVAQMHLSRTELRSATDAASKAAAARLAETLDQNQAIAEGQRIAAANTVNGEPLLLDGGDFTFGRSDIQPSGKFAFSQGGSPQNSVAVNGRRTTGSLSGPVPLFFGNIFGVNFFEPVSNATATYIERDIVLVVDRSGSMRGQKFADLQTAIDTFITTLDGTPVDEKVGLASYSQFASEDVALTEDLTQISSGMAALSVGGLTSISRGIQAGANVMAGSAGTQFVEQTYIVMTDGIHNTAAEPRIIASSLAAPNVTIHTITFGIDADQPRMREVALIGGGRHFHADTGLQLIEVYREIALTLSTIMTE</sequence>
<dbReference type="PROSITE" id="PS50234">
    <property type="entry name" value="VWFA"/>
    <property type="match status" value="1"/>
</dbReference>
<feature type="domain" description="VWFA" evidence="6">
    <location>
        <begin position="173"/>
        <end position="342"/>
    </location>
</feature>
<feature type="transmembrane region" description="Helical" evidence="5">
    <location>
        <begin position="24"/>
        <end position="45"/>
    </location>
</feature>
<dbReference type="AlphaFoldDB" id="A0A5C6E6Q6"/>
<evidence type="ECO:0000256" key="4">
    <source>
        <dbReference type="ARBA" id="ARBA00023136"/>
    </source>
</evidence>
<comment type="caution">
    <text evidence="7">The sequence shown here is derived from an EMBL/GenBank/DDBJ whole genome shotgun (WGS) entry which is preliminary data.</text>
</comment>
<dbReference type="Pfam" id="PF00092">
    <property type="entry name" value="VWA"/>
    <property type="match status" value="1"/>
</dbReference>
<dbReference type="PANTHER" id="PTHR22550:SF5">
    <property type="entry name" value="LEUCINE ZIPPER PROTEIN 4"/>
    <property type="match status" value="1"/>
</dbReference>
<dbReference type="InterPro" id="IPR028087">
    <property type="entry name" value="Tad_N"/>
</dbReference>
<keyword evidence="4 5" id="KW-0472">Membrane</keyword>
<proteinExistence type="predicted"/>
<dbReference type="SMART" id="SM00327">
    <property type="entry name" value="VWA"/>
    <property type="match status" value="1"/>
</dbReference>
<gene>
    <name evidence="7" type="ORF">Poly51_60940</name>
</gene>
<keyword evidence="2 5" id="KW-0812">Transmembrane</keyword>
<evidence type="ECO:0000256" key="2">
    <source>
        <dbReference type="ARBA" id="ARBA00022692"/>
    </source>
</evidence>
<dbReference type="Pfam" id="PF13400">
    <property type="entry name" value="Tad"/>
    <property type="match status" value="1"/>
</dbReference>
<organism evidence="7 8">
    <name type="scientific">Rubripirellula tenax</name>
    <dbReference type="NCBI Taxonomy" id="2528015"/>
    <lineage>
        <taxon>Bacteria</taxon>
        <taxon>Pseudomonadati</taxon>
        <taxon>Planctomycetota</taxon>
        <taxon>Planctomycetia</taxon>
        <taxon>Pirellulales</taxon>
        <taxon>Pirellulaceae</taxon>
        <taxon>Rubripirellula</taxon>
    </lineage>
</organism>
<keyword evidence="1" id="KW-1003">Cell membrane</keyword>
<dbReference type="InterPro" id="IPR036465">
    <property type="entry name" value="vWFA_dom_sf"/>
</dbReference>
<dbReference type="CDD" id="cd00198">
    <property type="entry name" value="vWFA"/>
    <property type="match status" value="1"/>
</dbReference>
<reference evidence="7 8" key="1">
    <citation type="submission" date="2019-02" db="EMBL/GenBank/DDBJ databases">
        <title>Deep-cultivation of Planctomycetes and their phenomic and genomic characterization uncovers novel biology.</title>
        <authorList>
            <person name="Wiegand S."/>
            <person name="Jogler M."/>
            <person name="Boedeker C."/>
            <person name="Pinto D."/>
            <person name="Vollmers J."/>
            <person name="Rivas-Marin E."/>
            <person name="Kohn T."/>
            <person name="Peeters S.H."/>
            <person name="Heuer A."/>
            <person name="Rast P."/>
            <person name="Oberbeckmann S."/>
            <person name="Bunk B."/>
            <person name="Jeske O."/>
            <person name="Meyerdierks A."/>
            <person name="Storesund J.E."/>
            <person name="Kallscheuer N."/>
            <person name="Luecker S."/>
            <person name="Lage O.M."/>
            <person name="Pohl T."/>
            <person name="Merkel B.J."/>
            <person name="Hornburger P."/>
            <person name="Mueller R.-W."/>
            <person name="Bruemmer F."/>
            <person name="Labrenz M."/>
            <person name="Spormann A.M."/>
            <person name="Op Den Camp H."/>
            <person name="Overmann J."/>
            <person name="Amann R."/>
            <person name="Jetten M.S.M."/>
            <person name="Mascher T."/>
            <person name="Medema M.H."/>
            <person name="Devos D.P."/>
            <person name="Kaster A.-K."/>
            <person name="Ovreas L."/>
            <person name="Rohde M."/>
            <person name="Galperin M.Y."/>
            <person name="Jogler C."/>
        </authorList>
    </citation>
    <scope>NUCLEOTIDE SEQUENCE [LARGE SCALE GENOMIC DNA]</scope>
    <source>
        <strain evidence="7 8">Poly51</strain>
    </source>
</reference>
<keyword evidence="3 5" id="KW-1133">Transmembrane helix</keyword>
<dbReference type="Gene3D" id="3.40.50.410">
    <property type="entry name" value="von Willebrand factor, type A domain"/>
    <property type="match status" value="1"/>
</dbReference>
<evidence type="ECO:0000313" key="8">
    <source>
        <dbReference type="Proteomes" id="UP000318288"/>
    </source>
</evidence>
<evidence type="ECO:0000256" key="3">
    <source>
        <dbReference type="ARBA" id="ARBA00022989"/>
    </source>
</evidence>
<evidence type="ECO:0000259" key="6">
    <source>
        <dbReference type="PROSITE" id="PS50234"/>
    </source>
</evidence>
<keyword evidence="8" id="KW-1185">Reference proteome</keyword>
<protein>
    <submittedName>
        <fullName evidence="7">von Willebrand factor type A domain protein</fullName>
    </submittedName>
</protein>
<dbReference type="InterPro" id="IPR050768">
    <property type="entry name" value="UPF0353/GerABKA_families"/>
</dbReference>
<evidence type="ECO:0000256" key="5">
    <source>
        <dbReference type="SAM" id="Phobius"/>
    </source>
</evidence>
<dbReference type="InterPro" id="IPR002035">
    <property type="entry name" value="VWF_A"/>
</dbReference>
<dbReference type="PANTHER" id="PTHR22550">
    <property type="entry name" value="SPORE GERMINATION PROTEIN"/>
    <property type="match status" value="1"/>
</dbReference>
<evidence type="ECO:0000313" key="7">
    <source>
        <dbReference type="EMBL" id="TWU44528.1"/>
    </source>
</evidence>
<name>A0A5C6E6Q6_9BACT</name>